<gene>
    <name evidence="1" type="ORF">BS47DRAFT_1354860</name>
</gene>
<dbReference type="AlphaFoldDB" id="A0A9P6AF14"/>
<dbReference type="EMBL" id="MU129202">
    <property type="protein sequence ID" value="KAF9504710.1"/>
    <property type="molecule type" value="Genomic_DNA"/>
</dbReference>
<proteinExistence type="predicted"/>
<accession>A0A9P6AF14</accession>
<sequence>MANHKCVMSCSLCEMEFASREHHGLDLKAVDQATREDCTIGRIDRQADGLHCP</sequence>
<protein>
    <submittedName>
        <fullName evidence="1">Uncharacterized protein</fullName>
    </submittedName>
</protein>
<evidence type="ECO:0000313" key="2">
    <source>
        <dbReference type="Proteomes" id="UP000886523"/>
    </source>
</evidence>
<keyword evidence="2" id="KW-1185">Reference proteome</keyword>
<dbReference type="Proteomes" id="UP000886523">
    <property type="component" value="Unassembled WGS sequence"/>
</dbReference>
<organism evidence="1 2">
    <name type="scientific">Hydnum rufescens UP504</name>
    <dbReference type="NCBI Taxonomy" id="1448309"/>
    <lineage>
        <taxon>Eukaryota</taxon>
        <taxon>Fungi</taxon>
        <taxon>Dikarya</taxon>
        <taxon>Basidiomycota</taxon>
        <taxon>Agaricomycotina</taxon>
        <taxon>Agaricomycetes</taxon>
        <taxon>Cantharellales</taxon>
        <taxon>Hydnaceae</taxon>
        <taxon>Hydnum</taxon>
    </lineage>
</organism>
<name>A0A9P6AF14_9AGAM</name>
<reference evidence="1" key="1">
    <citation type="journal article" date="2020" name="Nat. Commun.">
        <title>Large-scale genome sequencing of mycorrhizal fungi provides insights into the early evolution of symbiotic traits.</title>
        <authorList>
            <person name="Miyauchi S."/>
            <person name="Kiss E."/>
            <person name="Kuo A."/>
            <person name="Drula E."/>
            <person name="Kohler A."/>
            <person name="Sanchez-Garcia M."/>
            <person name="Morin E."/>
            <person name="Andreopoulos B."/>
            <person name="Barry K.W."/>
            <person name="Bonito G."/>
            <person name="Buee M."/>
            <person name="Carver A."/>
            <person name="Chen C."/>
            <person name="Cichocki N."/>
            <person name="Clum A."/>
            <person name="Culley D."/>
            <person name="Crous P.W."/>
            <person name="Fauchery L."/>
            <person name="Girlanda M."/>
            <person name="Hayes R.D."/>
            <person name="Keri Z."/>
            <person name="LaButti K."/>
            <person name="Lipzen A."/>
            <person name="Lombard V."/>
            <person name="Magnuson J."/>
            <person name="Maillard F."/>
            <person name="Murat C."/>
            <person name="Nolan M."/>
            <person name="Ohm R.A."/>
            <person name="Pangilinan J."/>
            <person name="Pereira M.F."/>
            <person name="Perotto S."/>
            <person name="Peter M."/>
            <person name="Pfister S."/>
            <person name="Riley R."/>
            <person name="Sitrit Y."/>
            <person name="Stielow J.B."/>
            <person name="Szollosi G."/>
            <person name="Zifcakova L."/>
            <person name="Stursova M."/>
            <person name="Spatafora J.W."/>
            <person name="Tedersoo L."/>
            <person name="Vaario L.M."/>
            <person name="Yamada A."/>
            <person name="Yan M."/>
            <person name="Wang P."/>
            <person name="Xu J."/>
            <person name="Bruns T."/>
            <person name="Baldrian P."/>
            <person name="Vilgalys R."/>
            <person name="Dunand C."/>
            <person name="Henrissat B."/>
            <person name="Grigoriev I.V."/>
            <person name="Hibbett D."/>
            <person name="Nagy L.G."/>
            <person name="Martin F.M."/>
        </authorList>
    </citation>
    <scope>NUCLEOTIDE SEQUENCE</scope>
    <source>
        <strain evidence="1">UP504</strain>
    </source>
</reference>
<evidence type="ECO:0000313" key="1">
    <source>
        <dbReference type="EMBL" id="KAF9504710.1"/>
    </source>
</evidence>
<comment type="caution">
    <text evidence="1">The sequence shown here is derived from an EMBL/GenBank/DDBJ whole genome shotgun (WGS) entry which is preliminary data.</text>
</comment>